<accession>A0ABQ6WVT3</accession>
<dbReference type="CDD" id="cd00174">
    <property type="entry name" value="SH3"/>
    <property type="match status" value="1"/>
</dbReference>
<sequence length="528" mass="60669">MYEQYTVSCRHCRKGIPYDTWYLVCLLCDFLFCNDCHGDHPSSHIRWFRHQRSRRVPRGAKPEMVECQKCMKMVHCRVQCMQCDVAFCSSCVLEDGRGCWEDHEHKKLEYVFPPEIGVLEVCEPCRVCASKGSTAHCTRCGQGLESGQAVTDCRTCVKVYGASAAYCPSCLLCCKREHDPAHEWESITIIYKISSADTNLATCKCDECQQKIDMSSPNNLYKHSHNSFVMSFGENAWREMMKQSSNACNNKPVKDIELENRELLSESDFRCSLCGSGFLNLAKIHICLTCIITYCSSCFEEGTGKAHEHGCTTLYINCQEPPNNLHQLPQRNYQQNCSICKETINLWRAQHLTCTSFKKWFVCPSCIMEKGSTIHHDCSDALTPNLIFDDTYPMDRQWWSRETVLLARQVNLNIMPLAFVIATTRFDKKDPEDMSVRFGDRIIVTSYPEYDNWYYGRNDWNGQTGVFPKACVQVDEDAVKIAQEYDWLQTEAQLISSREREMRRKEKKMEFWGKALQFGAAILSGGGD</sequence>
<dbReference type="Pfam" id="PF14604">
    <property type="entry name" value="SH3_9"/>
    <property type="match status" value="1"/>
</dbReference>
<feature type="non-terminal residue" evidence="4">
    <location>
        <position position="1"/>
    </location>
</feature>
<proteinExistence type="predicted"/>
<dbReference type="SMART" id="SM00326">
    <property type="entry name" value="SH3"/>
    <property type="match status" value="1"/>
</dbReference>
<evidence type="ECO:0000313" key="5">
    <source>
        <dbReference type="Proteomes" id="UP000325395"/>
    </source>
</evidence>
<organism evidence="4 5">
    <name type="scientific">Aspergillus pseudocaelatus</name>
    <dbReference type="NCBI Taxonomy" id="1825620"/>
    <lineage>
        <taxon>Eukaryota</taxon>
        <taxon>Fungi</taxon>
        <taxon>Dikarya</taxon>
        <taxon>Ascomycota</taxon>
        <taxon>Pezizomycotina</taxon>
        <taxon>Eurotiomycetes</taxon>
        <taxon>Eurotiomycetidae</taxon>
        <taxon>Eurotiales</taxon>
        <taxon>Aspergillaceae</taxon>
        <taxon>Aspergillus</taxon>
        <taxon>Aspergillus subgen. Circumdati</taxon>
    </lineage>
</organism>
<evidence type="ECO:0000256" key="1">
    <source>
        <dbReference type="ARBA" id="ARBA00022443"/>
    </source>
</evidence>
<evidence type="ECO:0000259" key="3">
    <source>
        <dbReference type="PROSITE" id="PS50002"/>
    </source>
</evidence>
<keyword evidence="1 2" id="KW-0728">SH3 domain</keyword>
<dbReference type="EMBL" id="ML735702">
    <property type="protein sequence ID" value="KAE8421196.1"/>
    <property type="molecule type" value="Genomic_DNA"/>
</dbReference>
<feature type="domain" description="SH3" evidence="3">
    <location>
        <begin position="415"/>
        <end position="477"/>
    </location>
</feature>
<name>A0ABQ6WVT3_9EURO</name>
<evidence type="ECO:0000313" key="4">
    <source>
        <dbReference type="EMBL" id="KAE8421196.1"/>
    </source>
</evidence>
<dbReference type="Proteomes" id="UP000325395">
    <property type="component" value="Unassembled WGS sequence"/>
</dbReference>
<dbReference type="InterPro" id="IPR036028">
    <property type="entry name" value="SH3-like_dom_sf"/>
</dbReference>
<evidence type="ECO:0000256" key="2">
    <source>
        <dbReference type="PROSITE-ProRule" id="PRU00192"/>
    </source>
</evidence>
<dbReference type="InterPro" id="IPR001452">
    <property type="entry name" value="SH3_domain"/>
</dbReference>
<reference evidence="4 5" key="1">
    <citation type="submission" date="2019-04" db="EMBL/GenBank/DDBJ databases">
        <authorList>
            <consortium name="DOE Joint Genome Institute"/>
            <person name="Mondo S."/>
            <person name="Kjaerbolling I."/>
            <person name="Vesth T."/>
            <person name="Frisvad J.C."/>
            <person name="Nybo J.L."/>
            <person name="Theobald S."/>
            <person name="Kildgaard S."/>
            <person name="Isbrandt T."/>
            <person name="Kuo A."/>
            <person name="Sato A."/>
            <person name="Lyhne E.K."/>
            <person name="Kogle M.E."/>
            <person name="Wiebenga A."/>
            <person name="Kun R.S."/>
            <person name="Lubbers R.J."/>
            <person name="Makela M.R."/>
            <person name="Barry K."/>
            <person name="Chovatia M."/>
            <person name="Clum A."/>
            <person name="Daum C."/>
            <person name="Haridas S."/>
            <person name="He G."/>
            <person name="LaButti K."/>
            <person name="Lipzen A."/>
            <person name="Riley R."/>
            <person name="Salamov A."/>
            <person name="Simmons B.A."/>
            <person name="Magnuson J.K."/>
            <person name="Henrissat B."/>
            <person name="Mortensen U.H."/>
            <person name="Larsen T.O."/>
            <person name="Devries R.P."/>
            <person name="Grigoriev I.V."/>
            <person name="Machida M."/>
            <person name="Baker S.E."/>
            <person name="Andersen M.R."/>
            <person name="Cantor M.N."/>
            <person name="Hua S.X."/>
        </authorList>
    </citation>
    <scope>NUCLEOTIDE SEQUENCE [LARGE SCALE GENOMIC DNA]</scope>
    <source>
        <strain evidence="4 5">CBS 117616</strain>
    </source>
</reference>
<protein>
    <recommendedName>
        <fullName evidence="3">SH3 domain-containing protein</fullName>
    </recommendedName>
</protein>
<dbReference type="Gene3D" id="2.30.30.40">
    <property type="entry name" value="SH3 Domains"/>
    <property type="match status" value="1"/>
</dbReference>
<keyword evidence="5" id="KW-1185">Reference proteome</keyword>
<gene>
    <name evidence="4" type="ORF">BDV36DRAFT_247933</name>
</gene>
<dbReference type="SUPFAM" id="SSF50044">
    <property type="entry name" value="SH3-domain"/>
    <property type="match status" value="1"/>
</dbReference>
<dbReference type="PROSITE" id="PS50002">
    <property type="entry name" value="SH3"/>
    <property type="match status" value="1"/>
</dbReference>